<name>U2CBU4_9BACE</name>
<dbReference type="HOGENOM" id="CLU_3247491_0_0_10"/>
<protein>
    <submittedName>
        <fullName evidence="1">Uncharacterized protein</fullName>
    </submittedName>
</protein>
<dbReference type="PATRIC" id="fig|1321819.3.peg.2494"/>
<gene>
    <name evidence="1" type="ORF">HMPREF1981_02700</name>
</gene>
<reference evidence="1 2" key="1">
    <citation type="submission" date="2013-08" db="EMBL/GenBank/DDBJ databases">
        <authorList>
            <person name="Weinstock G."/>
            <person name="Sodergren E."/>
            <person name="Wylie T."/>
            <person name="Fulton L."/>
            <person name="Fulton R."/>
            <person name="Fronick C."/>
            <person name="O'Laughlin M."/>
            <person name="Godfrey J."/>
            <person name="Miner T."/>
            <person name="Herter B."/>
            <person name="Appelbaum E."/>
            <person name="Cordes M."/>
            <person name="Lek S."/>
            <person name="Wollam A."/>
            <person name="Pepin K.H."/>
            <person name="Palsikar V.B."/>
            <person name="Mitreva M."/>
            <person name="Wilson R.K."/>
        </authorList>
    </citation>
    <scope>NUCLEOTIDE SEQUENCE [LARGE SCALE GENOMIC DNA]</scope>
    <source>
        <strain evidence="1 2">F0041</strain>
    </source>
</reference>
<accession>U2CBU4</accession>
<dbReference type="EMBL" id="AWSV01000144">
    <property type="protein sequence ID" value="ERI82010.1"/>
    <property type="molecule type" value="Genomic_DNA"/>
</dbReference>
<comment type="caution">
    <text evidence="1">The sequence shown here is derived from an EMBL/GenBank/DDBJ whole genome shotgun (WGS) entry which is preliminary data.</text>
</comment>
<dbReference type="AlphaFoldDB" id="U2CBU4"/>
<dbReference type="Proteomes" id="UP000016496">
    <property type="component" value="Unassembled WGS sequence"/>
</dbReference>
<proteinExistence type="predicted"/>
<evidence type="ECO:0000313" key="2">
    <source>
        <dbReference type="Proteomes" id="UP000016496"/>
    </source>
</evidence>
<evidence type="ECO:0000313" key="1">
    <source>
        <dbReference type="EMBL" id="ERI82010.1"/>
    </source>
</evidence>
<organism evidence="1 2">
    <name type="scientific">Bacteroides pyogenes F0041</name>
    <dbReference type="NCBI Taxonomy" id="1321819"/>
    <lineage>
        <taxon>Bacteria</taxon>
        <taxon>Pseudomonadati</taxon>
        <taxon>Bacteroidota</taxon>
        <taxon>Bacteroidia</taxon>
        <taxon>Bacteroidales</taxon>
        <taxon>Bacteroidaceae</taxon>
        <taxon>Bacteroides</taxon>
    </lineage>
</organism>
<sequence length="42" mass="4559">MAESIAIATLGFAKRSRALRMLAGKQVPYGSEGNRMMITEAM</sequence>
<dbReference type="RefSeq" id="WP_021646331.1">
    <property type="nucleotide sequence ID" value="NZ_KE993143.1"/>
</dbReference>